<dbReference type="WBParaSite" id="SBAD_0000595201-mRNA-1">
    <property type="protein sequence ID" value="SBAD_0000595201-mRNA-1"/>
    <property type="gene ID" value="SBAD_0000595201"/>
</dbReference>
<dbReference type="PIRSF" id="PIRSF500176">
    <property type="entry name" value="L_ASNase"/>
    <property type="match status" value="1"/>
</dbReference>
<dbReference type="AlphaFoldDB" id="A0A183IQ29"/>
<sequence length="90" mass="9952">MKILITHGTDRLLDTAAALAGANLYKVIVMTGSFKPERFKGSDAEFNVGLAFGALQVLQRPGVYVAMNGFVSEWSKVRRDSDNGKFFVFY</sequence>
<reference evidence="2 3" key="2">
    <citation type="submission" date="2018-11" db="EMBL/GenBank/DDBJ databases">
        <authorList>
            <consortium name="Pathogen Informatics"/>
        </authorList>
    </citation>
    <scope>NUCLEOTIDE SEQUENCE [LARGE SCALE GENOMIC DNA]</scope>
</reference>
<reference evidence="4" key="1">
    <citation type="submission" date="2016-06" db="UniProtKB">
        <authorList>
            <consortium name="WormBaseParasite"/>
        </authorList>
    </citation>
    <scope>IDENTIFICATION</scope>
</reference>
<name>A0A183IQ29_9BILA</name>
<proteinExistence type="predicted"/>
<evidence type="ECO:0000313" key="4">
    <source>
        <dbReference type="WBParaSite" id="SBAD_0000595201-mRNA-1"/>
    </source>
</evidence>
<accession>A0A183IQ29</accession>
<dbReference type="EMBL" id="UZAM01009200">
    <property type="protein sequence ID" value="VDP08127.1"/>
    <property type="molecule type" value="Genomic_DNA"/>
</dbReference>
<keyword evidence="3" id="KW-1185">Reference proteome</keyword>
<protein>
    <submittedName>
        <fullName evidence="4">Asparaginase domain-containing protein</fullName>
    </submittedName>
</protein>
<dbReference type="OrthoDB" id="542841at2759"/>
<dbReference type="Pfam" id="PF00710">
    <property type="entry name" value="Asparaginase"/>
    <property type="match status" value="1"/>
</dbReference>
<feature type="domain" description="L-asparaginase N-terminal" evidence="1">
    <location>
        <begin position="3"/>
        <end position="75"/>
    </location>
</feature>
<dbReference type="InterPro" id="IPR006034">
    <property type="entry name" value="Asparaginase/glutaminase-like"/>
</dbReference>
<dbReference type="InterPro" id="IPR037152">
    <property type="entry name" value="L-asparaginase_N_sf"/>
</dbReference>
<dbReference type="InterPro" id="IPR036152">
    <property type="entry name" value="Asp/glu_Ase-like_sf"/>
</dbReference>
<evidence type="ECO:0000313" key="3">
    <source>
        <dbReference type="Proteomes" id="UP000270296"/>
    </source>
</evidence>
<evidence type="ECO:0000259" key="1">
    <source>
        <dbReference type="Pfam" id="PF00710"/>
    </source>
</evidence>
<organism evidence="4">
    <name type="scientific">Soboliphyme baturini</name>
    <dbReference type="NCBI Taxonomy" id="241478"/>
    <lineage>
        <taxon>Eukaryota</taxon>
        <taxon>Metazoa</taxon>
        <taxon>Ecdysozoa</taxon>
        <taxon>Nematoda</taxon>
        <taxon>Enoplea</taxon>
        <taxon>Dorylaimia</taxon>
        <taxon>Dioctophymatida</taxon>
        <taxon>Dioctophymatoidea</taxon>
        <taxon>Soboliphymatidae</taxon>
        <taxon>Soboliphyme</taxon>
    </lineage>
</organism>
<dbReference type="SUPFAM" id="SSF53774">
    <property type="entry name" value="Glutaminase/Asparaginase"/>
    <property type="match status" value="1"/>
</dbReference>
<dbReference type="Gene3D" id="3.40.50.1170">
    <property type="entry name" value="L-asparaginase, N-terminal domain"/>
    <property type="match status" value="1"/>
</dbReference>
<dbReference type="PIRSF" id="PIRSF001220">
    <property type="entry name" value="L-ASNase_gatD"/>
    <property type="match status" value="1"/>
</dbReference>
<evidence type="ECO:0000313" key="2">
    <source>
        <dbReference type="EMBL" id="VDP08127.1"/>
    </source>
</evidence>
<dbReference type="Proteomes" id="UP000270296">
    <property type="component" value="Unassembled WGS sequence"/>
</dbReference>
<gene>
    <name evidence="2" type="ORF">SBAD_LOCUS5726</name>
</gene>
<dbReference type="InterPro" id="IPR027474">
    <property type="entry name" value="L-asparaginase_N"/>
</dbReference>